<proteinExistence type="predicted"/>
<dbReference type="EMBL" id="CVRI01000015">
    <property type="protein sequence ID" value="CRK90040.1"/>
    <property type="molecule type" value="Genomic_DNA"/>
</dbReference>
<accession>A0A1J1HPQ7</accession>
<evidence type="ECO:0000313" key="3">
    <source>
        <dbReference type="Proteomes" id="UP000183832"/>
    </source>
</evidence>
<gene>
    <name evidence="2" type="ORF">CLUMA_CG003765</name>
</gene>
<name>A0A1J1HPQ7_9DIPT</name>
<reference evidence="2 3" key="1">
    <citation type="submission" date="2015-04" db="EMBL/GenBank/DDBJ databases">
        <authorList>
            <person name="Syromyatnikov M.Y."/>
            <person name="Popov V.N."/>
        </authorList>
    </citation>
    <scope>NUCLEOTIDE SEQUENCE [LARGE SCALE GENOMIC DNA]</scope>
</reference>
<dbReference type="Proteomes" id="UP000183832">
    <property type="component" value="Unassembled WGS sequence"/>
</dbReference>
<sequence length="141" mass="16857">MLSCALRTAHLMTFTVMYLYVRLRQVVDCEKNYKRQFSSNSHETIIKAERSRKTFITRIHFRTSSFDPKTIHQFQSHDFLIILMRLCRRSLEPISPEKLILMKEFMIKKGVEDEGKFHKNKHHQVSRMEKETNSSDYESAL</sequence>
<evidence type="ECO:0000256" key="1">
    <source>
        <dbReference type="SAM" id="MobiDB-lite"/>
    </source>
</evidence>
<evidence type="ECO:0000313" key="2">
    <source>
        <dbReference type="EMBL" id="CRK90040.1"/>
    </source>
</evidence>
<dbReference type="AlphaFoldDB" id="A0A1J1HPQ7"/>
<organism evidence="2 3">
    <name type="scientific">Clunio marinus</name>
    <dbReference type="NCBI Taxonomy" id="568069"/>
    <lineage>
        <taxon>Eukaryota</taxon>
        <taxon>Metazoa</taxon>
        <taxon>Ecdysozoa</taxon>
        <taxon>Arthropoda</taxon>
        <taxon>Hexapoda</taxon>
        <taxon>Insecta</taxon>
        <taxon>Pterygota</taxon>
        <taxon>Neoptera</taxon>
        <taxon>Endopterygota</taxon>
        <taxon>Diptera</taxon>
        <taxon>Nematocera</taxon>
        <taxon>Chironomoidea</taxon>
        <taxon>Chironomidae</taxon>
        <taxon>Clunio</taxon>
    </lineage>
</organism>
<keyword evidence="3" id="KW-1185">Reference proteome</keyword>
<feature type="region of interest" description="Disordered" evidence="1">
    <location>
        <begin position="116"/>
        <end position="141"/>
    </location>
</feature>
<protein>
    <submittedName>
        <fullName evidence="2">CLUMA_CG003765, isoform A</fullName>
    </submittedName>
</protein>